<comment type="caution">
    <text evidence="2">The sequence shown here is derived from an EMBL/GenBank/DDBJ whole genome shotgun (WGS) entry which is preliminary data.</text>
</comment>
<dbReference type="EMBL" id="MSFL01000006">
    <property type="protein sequence ID" value="PWY87594.1"/>
    <property type="molecule type" value="Genomic_DNA"/>
</dbReference>
<feature type="region of interest" description="Disordered" evidence="1">
    <location>
        <begin position="50"/>
        <end position="74"/>
    </location>
</feature>
<feature type="region of interest" description="Disordered" evidence="1">
    <location>
        <begin position="478"/>
        <end position="512"/>
    </location>
</feature>
<dbReference type="RefSeq" id="XP_025401477.1">
    <property type="nucleotide sequence ID" value="XM_025547892.1"/>
</dbReference>
<evidence type="ECO:0000313" key="3">
    <source>
        <dbReference type="Proteomes" id="UP000247233"/>
    </source>
</evidence>
<dbReference type="AlphaFoldDB" id="A0A317WMA1"/>
<dbReference type="GeneID" id="37070129"/>
<evidence type="ECO:0000313" key="2">
    <source>
        <dbReference type="EMBL" id="PWY87594.1"/>
    </source>
</evidence>
<feature type="compositionally biased region" description="Polar residues" evidence="1">
    <location>
        <begin position="221"/>
        <end position="235"/>
    </location>
</feature>
<name>A0A317WMA1_9EURO</name>
<keyword evidence="3" id="KW-1185">Reference proteome</keyword>
<feature type="compositionally biased region" description="Low complexity" evidence="1">
    <location>
        <begin position="478"/>
        <end position="489"/>
    </location>
</feature>
<proteinExistence type="predicted"/>
<evidence type="ECO:0000256" key="1">
    <source>
        <dbReference type="SAM" id="MobiDB-lite"/>
    </source>
</evidence>
<feature type="region of interest" description="Disordered" evidence="1">
    <location>
        <begin position="221"/>
        <end position="246"/>
    </location>
</feature>
<sequence length="541" mass="58456">MVIPSEAILPAQRGSDEEVLVTEEPTQAAAQLVNTTFSESVLSEESSIFNAPRTNSGAEDTGQKFGPDTGAHGSLDSRIVANMAMFIPLAPEAPDPSQRPNREPKYLTEQKTQSSGWHPQLAPDSRVLSTDEGKAIVLSSPPDESLKRSLFDALRLQKAASLNDADDTGRIFKWPGSLDSPVSPVLPTYPPPVRAPTPPGLPSFGTREAIYYSAQYPVHSATASGHTQQPDSSRSPGRRGIHGTRTGSYGEALRRLLSFPSSPPTQPRRQTYAVARAADGTAVQGRFPYRQSGHGMNLARRLEDHPFHRSEVLAARGDNVNVEGFVTQHAQVNREDCDLKHAQPVAPSSPGVDSTPRGRPRFALNSLLPAPRPVMADTAQRPASANASLPTYRVDSFHTCFSLSQSPGAPTPDTQGAERVSESPACFLAPTQSAPISAALEACGRVSEPSPWRQPRRIMRTWFCCCPGERNEQDAAVYSNTSSNETYTTARTHPGGNAADNPRTGAPEDPAQRPMSWLLETWRGFQVFASRNLPTMSLLPA</sequence>
<accession>A0A317WMA1</accession>
<organism evidence="2 3">
    <name type="scientific">Aspergillus heteromorphus CBS 117.55</name>
    <dbReference type="NCBI Taxonomy" id="1448321"/>
    <lineage>
        <taxon>Eukaryota</taxon>
        <taxon>Fungi</taxon>
        <taxon>Dikarya</taxon>
        <taxon>Ascomycota</taxon>
        <taxon>Pezizomycotina</taxon>
        <taxon>Eurotiomycetes</taxon>
        <taxon>Eurotiomycetidae</taxon>
        <taxon>Eurotiales</taxon>
        <taxon>Aspergillaceae</taxon>
        <taxon>Aspergillus</taxon>
        <taxon>Aspergillus subgen. Circumdati</taxon>
    </lineage>
</organism>
<dbReference type="OrthoDB" id="4157036at2759"/>
<protein>
    <submittedName>
        <fullName evidence="2">Uncharacterized protein</fullName>
    </submittedName>
</protein>
<gene>
    <name evidence="2" type="ORF">BO70DRAFT_427515</name>
</gene>
<feature type="region of interest" description="Disordered" evidence="1">
    <location>
        <begin position="90"/>
        <end position="126"/>
    </location>
</feature>
<dbReference type="Proteomes" id="UP000247233">
    <property type="component" value="Unassembled WGS sequence"/>
</dbReference>
<dbReference type="VEuPathDB" id="FungiDB:BO70DRAFT_427515"/>
<reference evidence="2 3" key="1">
    <citation type="submission" date="2016-12" db="EMBL/GenBank/DDBJ databases">
        <title>The genomes of Aspergillus section Nigri reveals drivers in fungal speciation.</title>
        <authorList>
            <consortium name="DOE Joint Genome Institute"/>
            <person name="Vesth T.C."/>
            <person name="Nybo J."/>
            <person name="Theobald S."/>
            <person name="Brandl J."/>
            <person name="Frisvad J.C."/>
            <person name="Nielsen K.F."/>
            <person name="Lyhne E.K."/>
            <person name="Kogle M.E."/>
            <person name="Kuo A."/>
            <person name="Riley R."/>
            <person name="Clum A."/>
            <person name="Nolan M."/>
            <person name="Lipzen A."/>
            <person name="Salamov A."/>
            <person name="Henrissat B."/>
            <person name="Wiebenga A."/>
            <person name="De Vries R.P."/>
            <person name="Grigoriev I.V."/>
            <person name="Mortensen U.H."/>
            <person name="Andersen M.R."/>
            <person name="Baker S.E."/>
        </authorList>
    </citation>
    <scope>NUCLEOTIDE SEQUENCE [LARGE SCALE GENOMIC DNA]</scope>
    <source>
        <strain evidence="2 3">CBS 117.55</strain>
    </source>
</reference>